<reference evidence="2 3" key="1">
    <citation type="submission" date="2020-08" db="EMBL/GenBank/DDBJ databases">
        <title>Genome sequence of Diaphorobacter aerolatus KACC 16536T.</title>
        <authorList>
            <person name="Hyun D.-W."/>
            <person name="Bae J.-W."/>
        </authorList>
    </citation>
    <scope>NUCLEOTIDE SEQUENCE [LARGE SCALE GENOMIC DNA]</scope>
    <source>
        <strain evidence="2 3">KACC 16536</strain>
    </source>
</reference>
<dbReference type="InterPro" id="IPR032109">
    <property type="entry name" value="Big_3_5"/>
</dbReference>
<accession>A0A7H0GI16</accession>
<organism evidence="2 3">
    <name type="scientific">Diaphorobacter aerolatus</name>
    <dbReference type="NCBI Taxonomy" id="1288495"/>
    <lineage>
        <taxon>Bacteria</taxon>
        <taxon>Pseudomonadati</taxon>
        <taxon>Pseudomonadota</taxon>
        <taxon>Betaproteobacteria</taxon>
        <taxon>Burkholderiales</taxon>
        <taxon>Comamonadaceae</taxon>
        <taxon>Diaphorobacter</taxon>
    </lineage>
</organism>
<name>A0A7H0GI16_9BURK</name>
<dbReference type="KEGG" id="daer:H9K75_17695"/>
<sequence>MQLSATNPATNQQAVVAQAASSYVFSARISSNADWAVSVLSAPVGQLCRVNPASGTVVGADVSNAALSCTTVSVALSPSTLPNTAFNTAYSQTLSASSANGGAGPYTFRVSAGALPPGLALSSAGVLSGTPIAAGAFNFTVNATSGNGFIGAQAYTLVIARAAQVITNFVATPATPVFSESGNFSVSATGGLSGLPVTFGVAPASAAVCSSGGANGATISMLAAGTCAIRADQAGNANYAAATQAQQNFVVGKAPQTITFTSTIPTNAKVGGTYASAVSGGKSTSAVELTIDASTATHCTISGNVISFVAKGACLINANQKGDANYADATQAQQTVSIDQAGTVVAVASSLNPSKPGDEVAFTVNVGVDPAKRARASGVTKAAPVPTGTVTVSNKGTELGATALDVSGQAVVRTKALTTVGDHVLVISYSGDANNAAATSSFTQTVVAAPVIAPTPVPATSSGALMLLSVALAGCVALGLRRASIG</sequence>
<feature type="domain" description="Bacterial Ig-like" evidence="1">
    <location>
        <begin position="352"/>
        <end position="446"/>
    </location>
</feature>
<dbReference type="GO" id="GO:0016020">
    <property type="term" value="C:membrane"/>
    <property type="evidence" value="ECO:0007669"/>
    <property type="project" value="InterPro"/>
</dbReference>
<evidence type="ECO:0000259" key="1">
    <source>
        <dbReference type="Pfam" id="PF16640"/>
    </source>
</evidence>
<evidence type="ECO:0000313" key="2">
    <source>
        <dbReference type="EMBL" id="QNP47932.1"/>
    </source>
</evidence>
<gene>
    <name evidence="2" type="ORF">H9K75_17695</name>
</gene>
<dbReference type="InterPro" id="IPR013783">
    <property type="entry name" value="Ig-like_fold"/>
</dbReference>
<evidence type="ECO:0000313" key="3">
    <source>
        <dbReference type="Proteomes" id="UP000516028"/>
    </source>
</evidence>
<dbReference type="EMBL" id="CP060783">
    <property type="protein sequence ID" value="QNP47932.1"/>
    <property type="molecule type" value="Genomic_DNA"/>
</dbReference>
<proteinExistence type="predicted"/>
<dbReference type="GO" id="GO:0005509">
    <property type="term" value="F:calcium ion binding"/>
    <property type="evidence" value="ECO:0007669"/>
    <property type="project" value="InterPro"/>
</dbReference>
<dbReference type="Pfam" id="PF16640">
    <property type="entry name" value="Big_3_5"/>
    <property type="match status" value="1"/>
</dbReference>
<dbReference type="Pfam" id="PF05345">
    <property type="entry name" value="He_PIG"/>
    <property type="match status" value="1"/>
</dbReference>
<dbReference type="Gene3D" id="2.60.40.10">
    <property type="entry name" value="Immunoglobulins"/>
    <property type="match status" value="2"/>
</dbReference>
<dbReference type="Proteomes" id="UP000516028">
    <property type="component" value="Chromosome"/>
</dbReference>
<keyword evidence="3" id="KW-1185">Reference proteome</keyword>
<protein>
    <submittedName>
        <fullName evidence="2">Ig-like domain repeat protein</fullName>
    </submittedName>
</protein>
<dbReference type="AlphaFoldDB" id="A0A7H0GI16"/>
<dbReference type="SUPFAM" id="SSF49313">
    <property type="entry name" value="Cadherin-like"/>
    <property type="match status" value="1"/>
</dbReference>
<dbReference type="InterPro" id="IPR015919">
    <property type="entry name" value="Cadherin-like_sf"/>
</dbReference>